<dbReference type="InterPro" id="IPR010699">
    <property type="entry name" value="DUF1275"/>
</dbReference>
<keyword evidence="1" id="KW-0812">Transmembrane</keyword>
<dbReference type="Pfam" id="PF06912">
    <property type="entry name" value="DUF1275"/>
    <property type="match status" value="1"/>
</dbReference>
<feature type="transmembrane region" description="Helical" evidence="1">
    <location>
        <begin position="74"/>
        <end position="93"/>
    </location>
</feature>
<dbReference type="STRING" id="1123034.GCA_000685805_00746"/>
<feature type="transmembrane region" description="Helical" evidence="1">
    <location>
        <begin position="31"/>
        <end position="54"/>
    </location>
</feature>
<dbReference type="AlphaFoldDB" id="A0A379LN03"/>
<evidence type="ECO:0000313" key="3">
    <source>
        <dbReference type="Proteomes" id="UP000254123"/>
    </source>
</evidence>
<feature type="transmembrane region" description="Helical" evidence="1">
    <location>
        <begin position="105"/>
        <end position="127"/>
    </location>
</feature>
<reference evidence="2 3" key="1">
    <citation type="submission" date="2018-06" db="EMBL/GenBank/DDBJ databases">
        <authorList>
            <consortium name="Pathogen Informatics"/>
            <person name="Doyle S."/>
        </authorList>
    </citation>
    <scope>NUCLEOTIDE SEQUENCE [LARGE SCALE GENOMIC DNA]</scope>
    <source>
        <strain evidence="2 3">NCTC10526</strain>
    </source>
</reference>
<keyword evidence="1" id="KW-1133">Transmembrane helix</keyword>
<organism evidence="2 3">
    <name type="scientific">Psychrobacter phenylpyruvicus</name>
    <dbReference type="NCBI Taxonomy" id="29432"/>
    <lineage>
        <taxon>Bacteria</taxon>
        <taxon>Pseudomonadati</taxon>
        <taxon>Pseudomonadota</taxon>
        <taxon>Gammaproteobacteria</taxon>
        <taxon>Moraxellales</taxon>
        <taxon>Moraxellaceae</taxon>
        <taxon>Psychrobacter</taxon>
    </lineage>
</organism>
<keyword evidence="1" id="KW-0472">Membrane</keyword>
<evidence type="ECO:0000256" key="1">
    <source>
        <dbReference type="SAM" id="Phobius"/>
    </source>
</evidence>
<protein>
    <submittedName>
        <fullName evidence="2">Predicted membrane protein</fullName>
    </submittedName>
</protein>
<dbReference type="PANTHER" id="PTHR37314">
    <property type="entry name" value="SLR0142 PROTEIN"/>
    <property type="match status" value="1"/>
</dbReference>
<keyword evidence="3" id="KW-1185">Reference proteome</keyword>
<feature type="transmembrane region" description="Helical" evidence="1">
    <location>
        <begin position="198"/>
        <end position="216"/>
    </location>
</feature>
<gene>
    <name evidence="2" type="ORF">NCTC10526_02339</name>
</gene>
<dbReference type="PANTHER" id="PTHR37314:SF5">
    <property type="entry name" value="SLR0142 PROTEIN"/>
    <property type="match status" value="1"/>
</dbReference>
<dbReference type="EMBL" id="UGVC01000001">
    <property type="protein sequence ID" value="SUD91960.1"/>
    <property type="molecule type" value="Genomic_DNA"/>
</dbReference>
<name>A0A379LN03_9GAMM</name>
<proteinExistence type="predicted"/>
<accession>A0A379LN03</accession>
<evidence type="ECO:0000313" key="2">
    <source>
        <dbReference type="EMBL" id="SUD91960.1"/>
    </source>
</evidence>
<feature type="transmembrane region" description="Helical" evidence="1">
    <location>
        <begin position="222"/>
        <end position="239"/>
    </location>
</feature>
<dbReference type="Proteomes" id="UP000254123">
    <property type="component" value="Unassembled WGS sequence"/>
</dbReference>
<feature type="transmembrane region" description="Helical" evidence="1">
    <location>
        <begin position="139"/>
        <end position="156"/>
    </location>
</feature>
<sequence>MCANKTQNNEQTVEGKPNSSQQVTFWQQYKIPVMLTVVGGAIDTIGFVGLFGFFTNHVTGNLVMAGAGIVQGGSGLWIKLGAVPVFILTVIVTKRVIEKRKANKLILSDLLFAEVAFLLAFFLSAIYFGPFDQPGTLEIAFTGFLGLIAFAIRNTASKTVMGKMSSTLLMTGNTTQLGIDLSDYIFDRNNCNFVSLKHSFTIVASFAVGALIGALLYIQIGLWAIGPFILPVLMAAIATRDEQTLRQATRT</sequence>